<dbReference type="GO" id="GO:0033754">
    <property type="term" value="F:indoleamine 2,3-dioxygenase activity"/>
    <property type="evidence" value="ECO:0007669"/>
    <property type="project" value="UniProtKB-EC"/>
</dbReference>
<dbReference type="InterPro" id="IPR000898">
    <property type="entry name" value="Indolamine_dOase"/>
</dbReference>
<keyword evidence="5 6" id="KW-0223">Dioxygenase</keyword>
<reference evidence="6 7" key="1">
    <citation type="submission" date="2016-04" db="EMBL/GenBank/DDBJ databases">
        <title>Evolutionary innovation and constraint leading to complex multicellularity in the Ascomycota.</title>
        <authorList>
            <person name="Cisse O."/>
            <person name="Nguyen A."/>
            <person name="Hewitt D.A."/>
            <person name="Jedd G."/>
            <person name="Stajich J.E."/>
        </authorList>
    </citation>
    <scope>NUCLEOTIDE SEQUENCE [LARGE SCALE GENOMIC DNA]</scope>
    <source>
        <strain evidence="6 7">DAH-3</strain>
    </source>
</reference>
<dbReference type="EMBL" id="LXFE01000571">
    <property type="protein sequence ID" value="OLL24918.1"/>
    <property type="molecule type" value="Genomic_DNA"/>
</dbReference>
<evidence type="ECO:0000256" key="2">
    <source>
        <dbReference type="ARBA" id="ARBA00022723"/>
    </source>
</evidence>
<accession>A0A1U7LQL2</accession>
<dbReference type="Proteomes" id="UP000186594">
    <property type="component" value="Unassembled WGS sequence"/>
</dbReference>
<evidence type="ECO:0000256" key="1">
    <source>
        <dbReference type="ARBA" id="ARBA00007119"/>
    </source>
</evidence>
<dbReference type="GO" id="GO:0019441">
    <property type="term" value="P:L-tryptophan catabolic process to kynurenine"/>
    <property type="evidence" value="ECO:0007669"/>
    <property type="project" value="UniProtKB-UniRule"/>
</dbReference>
<comment type="similarity">
    <text evidence="1 5">Belongs to the indoleamine 2,3-dioxygenase family.</text>
</comment>
<evidence type="ECO:0000313" key="6">
    <source>
        <dbReference type="EMBL" id="OLL24918.1"/>
    </source>
</evidence>
<keyword evidence="4 5" id="KW-0349">Heme</keyword>
<organism evidence="6 7">
    <name type="scientific">Neolecta irregularis (strain DAH-3)</name>
    <dbReference type="NCBI Taxonomy" id="1198029"/>
    <lineage>
        <taxon>Eukaryota</taxon>
        <taxon>Fungi</taxon>
        <taxon>Dikarya</taxon>
        <taxon>Ascomycota</taxon>
        <taxon>Taphrinomycotina</taxon>
        <taxon>Neolectales</taxon>
        <taxon>Neolectaceae</taxon>
        <taxon>Neolecta</taxon>
    </lineage>
</organism>
<dbReference type="GO" id="GO:0046872">
    <property type="term" value="F:metal ion binding"/>
    <property type="evidence" value="ECO:0007669"/>
    <property type="project" value="UniProtKB-UniRule"/>
</dbReference>
<dbReference type="STRING" id="1198029.A0A1U7LQL2"/>
<keyword evidence="2 4" id="KW-0479">Metal-binding</keyword>
<keyword evidence="7" id="KW-1185">Reference proteome</keyword>
<dbReference type="InterPro" id="IPR037217">
    <property type="entry name" value="Trp/Indoleamine_2_3_dOase-like"/>
</dbReference>
<name>A0A1U7LQL2_NEOID</name>
<dbReference type="SUPFAM" id="SSF140959">
    <property type="entry name" value="Indolic compounds 2,3-dioxygenase-like"/>
    <property type="match status" value="1"/>
</dbReference>
<comment type="caution">
    <text evidence="6">The sequence shown here is derived from an EMBL/GenBank/DDBJ whole genome shotgun (WGS) entry which is preliminary data.</text>
</comment>
<evidence type="ECO:0000313" key="7">
    <source>
        <dbReference type="Proteomes" id="UP000186594"/>
    </source>
</evidence>
<evidence type="ECO:0000256" key="3">
    <source>
        <dbReference type="ARBA" id="ARBA00023004"/>
    </source>
</evidence>
<keyword evidence="5" id="KW-0560">Oxidoreductase</keyword>
<keyword evidence="3 4" id="KW-0408">Iron</keyword>
<feature type="binding site" description="proximal binding residue" evidence="4">
    <location>
        <position position="354"/>
    </location>
    <ligand>
        <name>heme b</name>
        <dbReference type="ChEBI" id="CHEBI:60344"/>
    </ligand>
    <ligandPart>
        <name>Fe</name>
        <dbReference type="ChEBI" id="CHEBI:18248"/>
    </ligandPart>
</feature>
<dbReference type="AlphaFoldDB" id="A0A1U7LQL2"/>
<dbReference type="GO" id="GO:0034354">
    <property type="term" value="P:'de novo' NAD+ biosynthetic process from L-tryptophan"/>
    <property type="evidence" value="ECO:0007669"/>
    <property type="project" value="TreeGrafter"/>
</dbReference>
<evidence type="ECO:0000256" key="5">
    <source>
        <dbReference type="RuleBase" id="RU369119"/>
    </source>
</evidence>
<dbReference type="OrthoDB" id="540174at2759"/>
<evidence type="ECO:0000256" key="4">
    <source>
        <dbReference type="PIRSR" id="PIRSR600898-1"/>
    </source>
</evidence>
<comment type="catalytic activity">
    <reaction evidence="5">
        <text>L-tryptophan + O2 = N-formyl-L-kynurenine</text>
        <dbReference type="Rhea" id="RHEA:24536"/>
        <dbReference type="ChEBI" id="CHEBI:15379"/>
        <dbReference type="ChEBI" id="CHEBI:57912"/>
        <dbReference type="ChEBI" id="CHEBI:58629"/>
    </reaction>
</comment>
<dbReference type="PANTHER" id="PTHR28657:SF5">
    <property type="entry name" value="INDOLEAMINE 2,3-DIOXYGENASE"/>
    <property type="match status" value="1"/>
</dbReference>
<dbReference type="Gene3D" id="1.20.58.480">
    <property type="match status" value="1"/>
</dbReference>
<dbReference type="GO" id="GO:0005737">
    <property type="term" value="C:cytoplasm"/>
    <property type="evidence" value="ECO:0007669"/>
    <property type="project" value="TreeGrafter"/>
</dbReference>
<protein>
    <recommendedName>
        <fullName evidence="5">Indoleamine 2,3-dioxygenase</fullName>
        <ecNumber evidence="5">1.13.11.52</ecNumber>
    </recommendedName>
</protein>
<dbReference type="GO" id="GO:0020037">
    <property type="term" value="F:heme binding"/>
    <property type="evidence" value="ECO:0007669"/>
    <property type="project" value="UniProtKB-UniRule"/>
</dbReference>
<gene>
    <name evidence="6" type="ORF">NEOLI_002801</name>
</gene>
<dbReference type="PANTHER" id="PTHR28657">
    <property type="entry name" value="INDOLEAMINE 2,3-DIOXYGENASE"/>
    <property type="match status" value="1"/>
</dbReference>
<dbReference type="OMA" id="SNKIMEP"/>
<dbReference type="EC" id="1.13.11.52" evidence="5"/>
<dbReference type="Pfam" id="PF01231">
    <property type="entry name" value="IDO"/>
    <property type="match status" value="1"/>
</dbReference>
<sequence length="464" mass="51596">MVAASIPVLENYGLYSNGFLPASPPLARLINSYYDPWESVMSKFNALLLARRLQGVIEELPVLSTQCLVTLPERQRAFMLLGFLAHGYIWGRPEALDTLPACIAKPWDEIAQLLGMRPVICEAAVCLWNYRSLFENEPLNLDNLATLHTFTGSLDESWFYLVTTSIEAQGGPILPLILSAMSAAQNDDPVAFVQNLCQIATILDSLNDTLASMYERCDPRIFYHRVRPYLAGWNNMAEAGLPEGVVYQGCGDERPRTYAGGSAAQSPLIHALDIALSVKHRPFGVVNKKAGQSSKKNFILSMRDYMYGPHRLFLQDLESAANIRQYVLEHQNNHDITAAYDACLAMIQAFRNKHIQIVTQYIVNQSQAARNNDEENIPPTFRPPVINGIAKTQGAVNVKGTGGTFLIPFLRQSRDETGENAVGSWARHLILSRFPGRVRNPDEEISQDMRGLASVWSEGAICIV</sequence>
<comment type="function">
    <text evidence="5">Produces N-formyl-kynurenine through the oxidation of tryptophan.</text>
</comment>
<proteinExistence type="inferred from homology"/>